<name>W2NVW5_PHYNI</name>
<protein>
    <submittedName>
        <fullName evidence="2">Uncharacterized protein</fullName>
    </submittedName>
</protein>
<gene>
    <name evidence="2" type="ORF">L914_03777</name>
</gene>
<dbReference type="Proteomes" id="UP000054532">
    <property type="component" value="Unassembled WGS sequence"/>
</dbReference>
<feature type="compositionally biased region" description="Polar residues" evidence="1">
    <location>
        <begin position="13"/>
        <end position="22"/>
    </location>
</feature>
<evidence type="ECO:0000256" key="1">
    <source>
        <dbReference type="SAM" id="MobiDB-lite"/>
    </source>
</evidence>
<proteinExistence type="predicted"/>
<evidence type="ECO:0000313" key="2">
    <source>
        <dbReference type="EMBL" id="ETM52650.1"/>
    </source>
</evidence>
<dbReference type="AlphaFoldDB" id="W2NVW5"/>
<accession>W2NVW5</accession>
<organism evidence="2">
    <name type="scientific">Phytophthora nicotianae</name>
    <name type="common">Potato buckeye rot agent</name>
    <name type="synonym">Phytophthora parasitica</name>
    <dbReference type="NCBI Taxonomy" id="4792"/>
    <lineage>
        <taxon>Eukaryota</taxon>
        <taxon>Sar</taxon>
        <taxon>Stramenopiles</taxon>
        <taxon>Oomycota</taxon>
        <taxon>Peronosporomycetes</taxon>
        <taxon>Peronosporales</taxon>
        <taxon>Peronosporaceae</taxon>
        <taxon>Phytophthora</taxon>
    </lineage>
</organism>
<sequence>MKRAAVCMAKGVSSPTRSSTMQMWRRWRRPPSTGKDTTLRRRNSRVGGTPRSCGGQ</sequence>
<feature type="region of interest" description="Disordered" evidence="1">
    <location>
        <begin position="1"/>
        <end position="56"/>
    </location>
</feature>
<reference evidence="2" key="1">
    <citation type="submission" date="2013-11" db="EMBL/GenBank/DDBJ databases">
        <title>The Genome Sequence of Phytophthora parasitica IAC_01/95.</title>
        <authorList>
            <consortium name="The Broad Institute Genomics Platform"/>
            <person name="Russ C."/>
            <person name="Tyler B."/>
            <person name="Panabieres F."/>
            <person name="Shan W."/>
            <person name="Tripathy S."/>
            <person name="Grunwald N."/>
            <person name="Machado M."/>
            <person name="Johnson C.S."/>
            <person name="Arredondo F."/>
            <person name="Hong C."/>
            <person name="Coffey M."/>
            <person name="Young S.K."/>
            <person name="Zeng Q."/>
            <person name="Gargeya S."/>
            <person name="Fitzgerald M."/>
            <person name="Abouelleil A."/>
            <person name="Alvarado L."/>
            <person name="Chapman S.B."/>
            <person name="Gainer-Dewar J."/>
            <person name="Goldberg J."/>
            <person name="Griggs A."/>
            <person name="Gujja S."/>
            <person name="Hansen M."/>
            <person name="Howarth C."/>
            <person name="Imamovic A."/>
            <person name="Ireland A."/>
            <person name="Larimer J."/>
            <person name="McCowan C."/>
            <person name="Murphy C."/>
            <person name="Pearson M."/>
            <person name="Poon T.W."/>
            <person name="Priest M."/>
            <person name="Roberts A."/>
            <person name="Saif S."/>
            <person name="Shea T."/>
            <person name="Sykes S."/>
            <person name="Wortman J."/>
            <person name="Nusbaum C."/>
            <person name="Birren B."/>
        </authorList>
    </citation>
    <scope>NUCLEOTIDE SEQUENCE [LARGE SCALE GENOMIC DNA]</scope>
    <source>
        <strain evidence="2">IAC_01/95</strain>
    </source>
</reference>
<dbReference type="EMBL" id="KI691587">
    <property type="protein sequence ID" value="ETM52650.1"/>
    <property type="molecule type" value="Genomic_DNA"/>
</dbReference>